<dbReference type="Gramene" id="VVA17963">
    <property type="protein sequence ID" value="VVA17963"/>
    <property type="gene ID" value="Prudul26B008703"/>
</dbReference>
<evidence type="ECO:0000256" key="7">
    <source>
        <dbReference type="SAM" id="MobiDB-lite"/>
    </source>
</evidence>
<dbReference type="EMBL" id="CABIKO010000027">
    <property type="protein sequence ID" value="VVA17963.1"/>
    <property type="molecule type" value="Genomic_DNA"/>
</dbReference>
<accession>A0A5E4EQM3</accession>
<dbReference type="OMA" id="DPRPLMN"/>
<evidence type="ECO:0000256" key="1">
    <source>
        <dbReference type="ARBA" id="ARBA00005405"/>
    </source>
</evidence>
<dbReference type="PANTHER" id="PTHR33405">
    <property type="entry name" value="PROTEIN FLX-LIKE 2"/>
    <property type="match status" value="1"/>
</dbReference>
<dbReference type="GO" id="GO:0009908">
    <property type="term" value="P:flower development"/>
    <property type="evidence" value="ECO:0007669"/>
    <property type="project" value="UniProtKB-KW"/>
</dbReference>
<evidence type="ECO:0000256" key="5">
    <source>
        <dbReference type="ARBA" id="ARBA00023089"/>
    </source>
</evidence>
<evidence type="ECO:0000313" key="9">
    <source>
        <dbReference type="Proteomes" id="UP000327085"/>
    </source>
</evidence>
<dbReference type="SUPFAM" id="SSF90257">
    <property type="entry name" value="Myosin rod fragments"/>
    <property type="match status" value="1"/>
</dbReference>
<dbReference type="PANTHER" id="PTHR33405:SF19">
    <property type="entry name" value="OS08G0430100 PROTEIN"/>
    <property type="match status" value="1"/>
</dbReference>
<evidence type="ECO:0000256" key="3">
    <source>
        <dbReference type="ARBA" id="ARBA00022782"/>
    </source>
</evidence>
<dbReference type="AlphaFoldDB" id="A0A5E4EQM3"/>
<keyword evidence="4 6" id="KW-0175">Coiled coil</keyword>
<keyword evidence="2" id="KW-0217">Developmental protein</keyword>
<sequence>MKPKHKITAESHDSGIFFKKYRHIIPWVGYSAELLRSETGAQSKGSFFRISVMSGRNRMSRHADGYRGYHDDPRPLMNRGLGHLSVHPAALEEEFAMKHREMQRIIAENRLVIDDNTLLQRELTDAKDEIHRLGQVLPKLRAEKEAQSRELIERGLKLEADLRATEPIKAEVIPLRAEVQKLSALRQELSSQVQGLTQEITRLQAENQQLIPMRADIDGMRNELVETRRAYEYERKASEEQVEQKQAMENNLVSMAREIEKLRAEQLNAGRRARERGGGGYGMMNGSPDMRYSRGSYGNGYSSGWGPYDKRGSRR</sequence>
<feature type="coiled-coil region" evidence="6">
    <location>
        <begin position="179"/>
        <end position="206"/>
    </location>
</feature>
<dbReference type="InterPro" id="IPR040353">
    <property type="entry name" value="FLX/FLX-like"/>
</dbReference>
<dbReference type="Proteomes" id="UP000327085">
    <property type="component" value="Chromosome 1"/>
</dbReference>
<comment type="similarity">
    <text evidence="1">Belongs to the FLX family.</text>
</comment>
<dbReference type="GO" id="GO:0030154">
    <property type="term" value="P:cell differentiation"/>
    <property type="evidence" value="ECO:0007669"/>
    <property type="project" value="UniProtKB-KW"/>
</dbReference>
<keyword evidence="3" id="KW-0221">Differentiation</keyword>
<evidence type="ECO:0000256" key="2">
    <source>
        <dbReference type="ARBA" id="ARBA00022473"/>
    </source>
</evidence>
<name>A0A5E4EQM3_PRUDU</name>
<dbReference type="InParanoid" id="A0A5E4EQM3"/>
<organism evidence="8 9">
    <name type="scientific">Prunus dulcis</name>
    <name type="common">Almond</name>
    <name type="synonym">Amygdalus dulcis</name>
    <dbReference type="NCBI Taxonomy" id="3755"/>
    <lineage>
        <taxon>Eukaryota</taxon>
        <taxon>Viridiplantae</taxon>
        <taxon>Streptophyta</taxon>
        <taxon>Embryophyta</taxon>
        <taxon>Tracheophyta</taxon>
        <taxon>Spermatophyta</taxon>
        <taxon>Magnoliopsida</taxon>
        <taxon>eudicotyledons</taxon>
        <taxon>Gunneridae</taxon>
        <taxon>Pentapetalae</taxon>
        <taxon>rosids</taxon>
        <taxon>fabids</taxon>
        <taxon>Rosales</taxon>
        <taxon>Rosaceae</taxon>
        <taxon>Amygdaloideae</taxon>
        <taxon>Amygdaleae</taxon>
        <taxon>Prunus</taxon>
    </lineage>
</organism>
<evidence type="ECO:0000256" key="4">
    <source>
        <dbReference type="ARBA" id="ARBA00023054"/>
    </source>
</evidence>
<gene>
    <name evidence="8" type="ORF">ALMOND_2B008703</name>
</gene>
<evidence type="ECO:0000256" key="6">
    <source>
        <dbReference type="SAM" id="Coils"/>
    </source>
</evidence>
<protein>
    <submittedName>
        <fullName evidence="8">PREDICTED: FLX</fullName>
    </submittedName>
</protein>
<feature type="coiled-coil region" evidence="6">
    <location>
        <begin position="238"/>
        <end position="265"/>
    </location>
</feature>
<reference evidence="9" key="1">
    <citation type="journal article" date="2020" name="Plant J.">
        <title>Transposons played a major role in the diversification between the closely related almond and peach genomes: results from the almond genome sequence.</title>
        <authorList>
            <person name="Alioto T."/>
            <person name="Alexiou K.G."/>
            <person name="Bardil A."/>
            <person name="Barteri F."/>
            <person name="Castanera R."/>
            <person name="Cruz F."/>
            <person name="Dhingra A."/>
            <person name="Duval H."/>
            <person name="Fernandez I Marti A."/>
            <person name="Frias L."/>
            <person name="Galan B."/>
            <person name="Garcia J.L."/>
            <person name="Howad W."/>
            <person name="Gomez-Garrido J."/>
            <person name="Gut M."/>
            <person name="Julca I."/>
            <person name="Morata J."/>
            <person name="Puigdomenech P."/>
            <person name="Ribeca P."/>
            <person name="Rubio Cabetas M.J."/>
            <person name="Vlasova A."/>
            <person name="Wirthensohn M."/>
            <person name="Garcia-Mas J."/>
            <person name="Gabaldon T."/>
            <person name="Casacuberta J.M."/>
            <person name="Arus P."/>
        </authorList>
    </citation>
    <scope>NUCLEOTIDE SEQUENCE [LARGE SCALE GENOMIC DNA]</scope>
    <source>
        <strain evidence="9">cv. Texas</strain>
    </source>
</reference>
<keyword evidence="5" id="KW-0287">Flowering</keyword>
<evidence type="ECO:0000313" key="8">
    <source>
        <dbReference type="EMBL" id="VVA17963.1"/>
    </source>
</evidence>
<feature type="region of interest" description="Disordered" evidence="7">
    <location>
        <begin position="271"/>
        <end position="315"/>
    </location>
</feature>
<proteinExistence type="inferred from homology"/>